<organism evidence="5 6">
    <name type="scientific">Mesorhizobium neociceri</name>
    <dbReference type="NCBI Taxonomy" id="1307853"/>
    <lineage>
        <taxon>Bacteria</taxon>
        <taxon>Pseudomonadati</taxon>
        <taxon>Pseudomonadota</taxon>
        <taxon>Alphaproteobacteria</taxon>
        <taxon>Hyphomicrobiales</taxon>
        <taxon>Phyllobacteriaceae</taxon>
        <taxon>Mesorhizobium</taxon>
    </lineage>
</organism>
<keyword evidence="3" id="KW-0560">Oxidoreductase</keyword>
<dbReference type="InterPro" id="IPR016167">
    <property type="entry name" value="FAD-bd_PCMH_sub1"/>
</dbReference>
<dbReference type="EMBL" id="JACDTY010000009">
    <property type="protein sequence ID" value="MBA1142331.1"/>
    <property type="molecule type" value="Genomic_DNA"/>
</dbReference>
<dbReference type="Gene3D" id="3.30.43.10">
    <property type="entry name" value="Uridine Diphospho-n-acetylenolpyruvylglucosamine Reductase, domain 2"/>
    <property type="match status" value="1"/>
</dbReference>
<dbReference type="GO" id="GO:0071949">
    <property type="term" value="F:FAD binding"/>
    <property type="evidence" value="ECO:0007669"/>
    <property type="project" value="InterPro"/>
</dbReference>
<dbReference type="InterPro" id="IPR010031">
    <property type="entry name" value="FAD_lactone_oxidase-like"/>
</dbReference>
<dbReference type="InterPro" id="IPR006094">
    <property type="entry name" value="Oxid_FAD_bind_N"/>
</dbReference>
<dbReference type="PROSITE" id="PS51387">
    <property type="entry name" value="FAD_PCMH"/>
    <property type="match status" value="1"/>
</dbReference>
<dbReference type="Gene3D" id="1.10.45.10">
    <property type="entry name" value="Vanillyl-alcohol Oxidase, Chain A, domain 4"/>
    <property type="match status" value="1"/>
</dbReference>
<proteinExistence type="predicted"/>
<dbReference type="Gene3D" id="3.30.465.10">
    <property type="match status" value="1"/>
</dbReference>
<dbReference type="Pfam" id="PF04030">
    <property type="entry name" value="ALO"/>
    <property type="match status" value="1"/>
</dbReference>
<feature type="domain" description="FAD-binding PCMH-type" evidence="4">
    <location>
        <begin position="39"/>
        <end position="209"/>
    </location>
</feature>
<evidence type="ECO:0000256" key="3">
    <source>
        <dbReference type="ARBA" id="ARBA00023002"/>
    </source>
</evidence>
<keyword evidence="6" id="KW-1185">Reference proteome</keyword>
<dbReference type="GO" id="GO:0003885">
    <property type="term" value="F:D-arabinono-1,4-lactone oxidase activity"/>
    <property type="evidence" value="ECO:0007669"/>
    <property type="project" value="InterPro"/>
</dbReference>
<dbReference type="GO" id="GO:0016020">
    <property type="term" value="C:membrane"/>
    <property type="evidence" value="ECO:0007669"/>
    <property type="project" value="InterPro"/>
</dbReference>
<dbReference type="InterPro" id="IPR016166">
    <property type="entry name" value="FAD-bd_PCMH"/>
</dbReference>
<gene>
    <name evidence="5" type="ORF">H0241_18940</name>
</gene>
<name>A0A838B8N4_9HYPH</name>
<reference evidence="5 6" key="1">
    <citation type="submission" date="2020-07" db="EMBL/GenBank/DDBJ databases">
        <title>Definition of the novel symbiovar canariense within Mesorhizobium novociceri, a new species of genus Mesorhizobium nodulating Cicer canariense in the Caldera de Taburiente National Park (La Palma, Canary Islands).</title>
        <authorList>
            <person name="Leon-Barrios M."/>
            <person name="Perez-Yepez J."/>
            <person name="Flores-Felix J.D."/>
            <person name="Ramirez-Baena M.H."/>
            <person name="Pulido-Suarez L."/>
            <person name="Igual J.M."/>
            <person name="Velazquez E."/>
            <person name="Peix A."/>
        </authorList>
    </citation>
    <scope>NUCLEOTIDE SEQUENCE [LARGE SCALE GENOMIC DNA]</scope>
    <source>
        <strain evidence="5 6">CCANP35</strain>
    </source>
</reference>
<dbReference type="PIRSF" id="PIRSF000136">
    <property type="entry name" value="LGO_GLO"/>
    <property type="match status" value="1"/>
</dbReference>
<dbReference type="Proteomes" id="UP000558284">
    <property type="component" value="Unassembled WGS sequence"/>
</dbReference>
<dbReference type="RefSeq" id="WP_181059169.1">
    <property type="nucleotide sequence ID" value="NZ_JACDTY010000009.1"/>
</dbReference>
<dbReference type="InterPro" id="IPR016171">
    <property type="entry name" value="Vanillyl_alc_oxidase_C-sub2"/>
</dbReference>
<keyword evidence="1" id="KW-0285">Flavoprotein</keyword>
<dbReference type="InterPro" id="IPR016169">
    <property type="entry name" value="FAD-bd_PCMH_sub2"/>
</dbReference>
<evidence type="ECO:0000259" key="4">
    <source>
        <dbReference type="PROSITE" id="PS51387"/>
    </source>
</evidence>
<evidence type="ECO:0000313" key="6">
    <source>
        <dbReference type="Proteomes" id="UP000558284"/>
    </source>
</evidence>
<dbReference type="Gene3D" id="3.30.70.2520">
    <property type="match status" value="1"/>
</dbReference>
<evidence type="ECO:0000313" key="5">
    <source>
        <dbReference type="EMBL" id="MBA1142331.1"/>
    </source>
</evidence>
<dbReference type="PANTHER" id="PTHR43762:SF1">
    <property type="entry name" value="D-ARABINONO-1,4-LACTONE OXIDASE"/>
    <property type="match status" value="1"/>
</dbReference>
<dbReference type="InterPro" id="IPR036318">
    <property type="entry name" value="FAD-bd_PCMH-like_sf"/>
</dbReference>
<comment type="caution">
    <text evidence="5">The sequence shown here is derived from an EMBL/GenBank/DDBJ whole genome shotgun (WGS) entry which is preliminary data.</text>
</comment>
<keyword evidence="2" id="KW-0274">FAD</keyword>
<dbReference type="NCBIfam" id="TIGR01679">
    <property type="entry name" value="bact_FAD_ox"/>
    <property type="match status" value="1"/>
</dbReference>
<evidence type="ECO:0000256" key="2">
    <source>
        <dbReference type="ARBA" id="ARBA00022827"/>
    </source>
</evidence>
<evidence type="ECO:0000256" key="1">
    <source>
        <dbReference type="ARBA" id="ARBA00022630"/>
    </source>
</evidence>
<dbReference type="PANTHER" id="PTHR43762">
    <property type="entry name" value="L-GULONOLACTONE OXIDASE"/>
    <property type="match status" value="1"/>
</dbReference>
<accession>A0A838B8N4</accession>
<dbReference type="AlphaFoldDB" id="A0A838B8N4"/>
<dbReference type="SUPFAM" id="SSF56176">
    <property type="entry name" value="FAD-binding/transporter-associated domain-like"/>
    <property type="match status" value="1"/>
</dbReference>
<sequence>MERLLNPVEEISVLASEQFIPGGADLGPSLIWRNWVSNQVRRAKHFVMPSTDSDVCQTIKAAAAAKLTVRVVGTGHSYTPIVPTDGVLISAERLSGIESIDPSTGLVTMRGGTRICDIGPELRAAGWALPNQGDIDLQTISGAVSTGTHGSGNTLQCLAGPIVGMRLAIGDGSIVELNNVSNATALQAAAVSMGMAGVILAITMRLQTAFDLHDKIWREDFEDCMSHLEDLCSANRSARIFWCPTEHSASLYSLPDTSTFGVTSKNSDVCEIRTLNVTTAQPESVAENPGERIGPSYRIFPGSIPMPNHNECEYAVPHEEGPNVLREIRRLIQTKYPDQIFPVEYRTVAADEILLSPYHLMKTAMISVSGAAGEDYWPFIRDCEAIFSAVKGRPHWGKLNSLDRAHIEALYPRYGDFVKQREAFDPKGIFLNEYLRERFA</sequence>
<protein>
    <submittedName>
        <fullName evidence="5">FAD-binding protein</fullName>
    </submittedName>
</protein>
<dbReference type="InterPro" id="IPR007173">
    <property type="entry name" value="ALO_C"/>
</dbReference>
<dbReference type="Pfam" id="PF01565">
    <property type="entry name" value="FAD_binding_4"/>
    <property type="match status" value="1"/>
</dbReference>